<keyword evidence="3" id="KW-0808">Transferase</keyword>
<dbReference type="InterPro" id="IPR020806">
    <property type="entry name" value="PKS_PP-bd"/>
</dbReference>
<dbReference type="SUPFAM" id="SSF53474">
    <property type="entry name" value="alpha/beta-Hydrolases"/>
    <property type="match status" value="1"/>
</dbReference>
<dbReference type="PANTHER" id="PTHR43775">
    <property type="entry name" value="FATTY ACID SYNTHASE"/>
    <property type="match status" value="1"/>
</dbReference>
<feature type="region of interest" description="Disordered" evidence="4">
    <location>
        <begin position="758"/>
        <end position="792"/>
    </location>
</feature>
<dbReference type="InterPro" id="IPR014030">
    <property type="entry name" value="Ketoacyl_synth_N"/>
</dbReference>
<evidence type="ECO:0000256" key="3">
    <source>
        <dbReference type="ARBA" id="ARBA00022679"/>
    </source>
</evidence>
<dbReference type="InterPro" id="IPR050091">
    <property type="entry name" value="PKS_NRPS_Biosynth_Enz"/>
</dbReference>
<dbReference type="Gene3D" id="3.40.50.1820">
    <property type="entry name" value="alpha/beta hydrolase"/>
    <property type="match status" value="1"/>
</dbReference>
<organism evidence="7 8">
    <name type="scientific">Pseudozyma antarctica (strain T-34)</name>
    <name type="common">Yeast</name>
    <name type="synonym">Candida antarctica</name>
    <dbReference type="NCBI Taxonomy" id="1151754"/>
    <lineage>
        <taxon>Eukaryota</taxon>
        <taxon>Fungi</taxon>
        <taxon>Dikarya</taxon>
        <taxon>Basidiomycota</taxon>
        <taxon>Ustilaginomycotina</taxon>
        <taxon>Ustilaginomycetes</taxon>
        <taxon>Ustilaginales</taxon>
        <taxon>Ustilaginaceae</taxon>
        <taxon>Moesziomyces</taxon>
    </lineage>
</organism>
<dbReference type="Proteomes" id="UP000011976">
    <property type="component" value="Unassembled WGS sequence"/>
</dbReference>
<dbReference type="InterPro" id="IPR036736">
    <property type="entry name" value="ACP-like_sf"/>
</dbReference>
<dbReference type="InterPro" id="IPR006162">
    <property type="entry name" value="Ppantetheine_attach_site"/>
</dbReference>
<evidence type="ECO:0000313" key="7">
    <source>
        <dbReference type="EMBL" id="GAC75477.1"/>
    </source>
</evidence>
<dbReference type="InterPro" id="IPR029058">
    <property type="entry name" value="AB_hydrolase_fold"/>
</dbReference>
<protein>
    <submittedName>
        <fullName evidence="7">Uncharacterized protein</fullName>
    </submittedName>
</protein>
<dbReference type="Pfam" id="PF02801">
    <property type="entry name" value="Ketoacyl-synt_C"/>
    <property type="match status" value="1"/>
</dbReference>
<dbReference type="EMBL" id="DF196781">
    <property type="protein sequence ID" value="GAC75477.1"/>
    <property type="molecule type" value="Genomic_DNA"/>
</dbReference>
<dbReference type="SMART" id="SM00823">
    <property type="entry name" value="PKS_PP"/>
    <property type="match status" value="1"/>
</dbReference>
<dbReference type="PROSITE" id="PS50075">
    <property type="entry name" value="CARRIER"/>
    <property type="match status" value="1"/>
</dbReference>
<evidence type="ECO:0000256" key="1">
    <source>
        <dbReference type="ARBA" id="ARBA00022450"/>
    </source>
</evidence>
<dbReference type="InterPro" id="IPR016039">
    <property type="entry name" value="Thiolase-like"/>
</dbReference>
<evidence type="ECO:0000256" key="4">
    <source>
        <dbReference type="SAM" id="MobiDB-lite"/>
    </source>
</evidence>
<dbReference type="Pfam" id="PF00109">
    <property type="entry name" value="ketoacyl-synt"/>
    <property type="match status" value="1"/>
</dbReference>
<dbReference type="Gene3D" id="1.10.1200.10">
    <property type="entry name" value="ACP-like"/>
    <property type="match status" value="1"/>
</dbReference>
<dbReference type="Gene3D" id="3.30.70.3290">
    <property type="match status" value="1"/>
</dbReference>
<dbReference type="Pfam" id="PF00550">
    <property type="entry name" value="PP-binding"/>
    <property type="match status" value="1"/>
</dbReference>
<dbReference type="InterPro" id="IPR009081">
    <property type="entry name" value="PP-bd_ACP"/>
</dbReference>
<keyword evidence="2" id="KW-0597">Phosphoprotein</keyword>
<evidence type="ECO:0000259" key="6">
    <source>
        <dbReference type="PROSITE" id="PS52004"/>
    </source>
</evidence>
<evidence type="ECO:0000256" key="2">
    <source>
        <dbReference type="ARBA" id="ARBA00022553"/>
    </source>
</evidence>
<dbReference type="Gene3D" id="3.40.366.10">
    <property type="entry name" value="Malonyl-Coenzyme A Acyl Carrier Protein, domain 2"/>
    <property type="match status" value="1"/>
</dbReference>
<dbReference type="STRING" id="1151754.M9MGS9"/>
<sequence length="1380" mass="148790">MTKVVPDLPRIAIVGASCRVPGANSPRELWDLLQDGRDACCKIPPHLYDYNDYAPPKKDRITMQNRMVSNTGNYLASDVLKRFDASFFDLEDKAAVQIDPQQRLALMCTYEALELAGWSASDPAADEQTAVVFGITCDDYKENLMHNIGADYAAGTARQMLSQRISAAFGFGGPALTLDTVCSSSLVALDVAVGKLQANDVQAAVVGGVNLLTQPQVSIGLDKAHFLSKTGQCKTLDEGADGYSRADAVNVVVLKRLDQAIKDKNKIYAIILGTATNHSGEAHSITHPHSPAQIALMSRLLLEANVSPADVAVVEAHGTGTQAGDLNEMRAIRSVFVDSTGSQRRRTPVTFTSSKANLGHSEAASGLTAVIKTILMMSHRQVPRHIGIRSRLNPSLQGFLADGQIRVAQDGPVDLPHEEGIIACVNNFGASGGNTSVLMQSFPSAAAKGKAAEAEKVCADSGQWPFIVSAKSSASLQANRQAIVDHLSTLTSRSGVTMSDLSYTSCARRLIHEHVDIHLASSIPELKQAIEQSQSESTHRLHERQPLDIGDLMITTTPDACVEAMLSLASQSRSFRDSVRAAQSELSAHGGAVFDLSRSSLLSNQDSVETWFVFCYSVSALLTEWGVPSRSENRKKREDGTSVLSLALAAVSGAITLSEAVQRLGDAAKRGKLPSTQPQVALRLTLNLTQAPNIAQALFQVLATAQAQLRRGRRIKWRQAHDLFNPTAKLVKIPNYRWDLKECYADFQDTCLVTESWSDSPRRASSGDATRGAAPSSREIGEDGSVKLVPAGDRDNETTFRIEARTDQALDQYMIACGSRRYLDLSLLLAEACPVAYERHITGMQLQGTPPLVTKETLSELVLSCSSDKSSATLERRENRAQKLAEMQLQSEASSSSDTVGAKHQAAMHLEDLQARRRRASVSAETSRVSGQLIRRTLVQKWCAGDDVGPIHSLRVTDEGKSALVRLNRDTAGHAPERSASMELILKAVQQCILFLGYQGSSKTFALRSYKVRRNHEWRQQQQINSTLRLAEMYVCSSGHGRGQAHVFAEGHDNAVLALYDIELVPIGVSGSTDQLRREKPASQAWAASAAVVARPSLGQSEAADGARSHTGLAETVETVETVSNGSDKSALLGEATRIIAGEIGLEPAELMANDLCFADLGIDSLMSLTVLARLREVLTEVELPSSLFIDYDRWSELSVYLDALLKAVSDDSAPESCSESTASQSHSTSSPNTSASSFESSPIVSAYSKAGDMLAAVKEPLCLPESVESRDWPAIDDPAARAVILAGKAKDGVTPLFLLPDGSGSAAVFQHVKGLNRLVYGLNSPFLLPKYNEAWKGGVEQIADHYVGQIRAKQPTGPYLIGGKHGMNLQHLSSLVILF</sequence>
<proteinExistence type="predicted"/>
<feature type="domain" description="Carrier" evidence="5">
    <location>
        <begin position="1127"/>
        <end position="1206"/>
    </location>
</feature>
<dbReference type="GO" id="GO:0044550">
    <property type="term" value="P:secondary metabolite biosynthetic process"/>
    <property type="evidence" value="ECO:0007669"/>
    <property type="project" value="TreeGrafter"/>
</dbReference>
<dbReference type="SMART" id="SM00825">
    <property type="entry name" value="PKS_KS"/>
    <property type="match status" value="1"/>
</dbReference>
<feature type="domain" description="Ketosynthase family 3 (KS3)" evidence="6">
    <location>
        <begin position="8"/>
        <end position="441"/>
    </location>
</feature>
<dbReference type="SUPFAM" id="SSF53901">
    <property type="entry name" value="Thiolase-like"/>
    <property type="match status" value="1"/>
</dbReference>
<dbReference type="PANTHER" id="PTHR43775:SF37">
    <property type="entry name" value="SI:DKEY-61P9.11"/>
    <property type="match status" value="1"/>
</dbReference>
<name>M9MGS9_PSEA3</name>
<accession>M9MGS9</accession>
<dbReference type="PROSITE" id="PS52004">
    <property type="entry name" value="KS3_2"/>
    <property type="match status" value="1"/>
</dbReference>
<dbReference type="CDD" id="cd00833">
    <property type="entry name" value="PKS"/>
    <property type="match status" value="1"/>
</dbReference>
<gene>
    <name evidence="7" type="ORF">PANT_15d00093</name>
</gene>
<dbReference type="PROSITE" id="PS00012">
    <property type="entry name" value="PHOSPHOPANTETHEINE"/>
    <property type="match status" value="1"/>
</dbReference>
<dbReference type="InterPro" id="IPR020841">
    <property type="entry name" value="PKS_Beta-ketoAc_synthase_dom"/>
</dbReference>
<dbReference type="GO" id="GO:0004312">
    <property type="term" value="F:fatty acid synthase activity"/>
    <property type="evidence" value="ECO:0007669"/>
    <property type="project" value="TreeGrafter"/>
</dbReference>
<evidence type="ECO:0000313" key="8">
    <source>
        <dbReference type="Proteomes" id="UP000011976"/>
    </source>
</evidence>
<keyword evidence="1" id="KW-0596">Phosphopantetheine</keyword>
<feature type="region of interest" description="Disordered" evidence="4">
    <location>
        <begin position="1216"/>
        <end position="1240"/>
    </location>
</feature>
<dbReference type="GO" id="GO:0006633">
    <property type="term" value="P:fatty acid biosynthetic process"/>
    <property type="evidence" value="ECO:0007669"/>
    <property type="project" value="TreeGrafter"/>
</dbReference>
<dbReference type="InterPro" id="IPR001227">
    <property type="entry name" value="Ac_transferase_dom_sf"/>
</dbReference>
<reference evidence="8" key="1">
    <citation type="journal article" date="2013" name="Genome Announc.">
        <title>Genome sequence of the basidiomycetous yeast Pseudozyma antarctica T-34, a producer of the glycolipid biosurfactants mannosylerythritol lipids.</title>
        <authorList>
            <person name="Morita T."/>
            <person name="Koike H."/>
            <person name="Koyama Y."/>
            <person name="Hagiwara H."/>
            <person name="Ito E."/>
            <person name="Fukuoka T."/>
            <person name="Imura T."/>
            <person name="Machida M."/>
            <person name="Kitamoto D."/>
        </authorList>
    </citation>
    <scope>NUCLEOTIDE SEQUENCE [LARGE SCALE GENOMIC DNA]</scope>
    <source>
        <strain evidence="8">T-34</strain>
    </source>
</reference>
<dbReference type="GO" id="GO:0031177">
    <property type="term" value="F:phosphopantetheine binding"/>
    <property type="evidence" value="ECO:0007669"/>
    <property type="project" value="InterPro"/>
</dbReference>
<evidence type="ECO:0000259" key="5">
    <source>
        <dbReference type="PROSITE" id="PS50075"/>
    </source>
</evidence>
<dbReference type="InterPro" id="IPR014031">
    <property type="entry name" value="Ketoacyl_synth_C"/>
</dbReference>
<dbReference type="Gene3D" id="3.40.47.10">
    <property type="match status" value="1"/>
</dbReference>
<dbReference type="SUPFAM" id="SSF47336">
    <property type="entry name" value="ACP-like"/>
    <property type="match status" value="1"/>
</dbReference>